<keyword evidence="9" id="KW-1185">Reference proteome</keyword>
<dbReference type="PANTHER" id="PTHR23110:SF111">
    <property type="entry name" value="LONGITUDINALS LACKING PROTEIN, ISOFORMS F_I_K_T"/>
    <property type="match status" value="1"/>
</dbReference>
<evidence type="ECO:0000256" key="5">
    <source>
        <dbReference type="ARBA" id="ARBA00037382"/>
    </source>
</evidence>
<dbReference type="PROSITE" id="PS50097">
    <property type="entry name" value="BTB"/>
    <property type="match status" value="1"/>
</dbReference>
<organism evidence="8 9">
    <name type="scientific">Armadillidium nasatum</name>
    <dbReference type="NCBI Taxonomy" id="96803"/>
    <lineage>
        <taxon>Eukaryota</taxon>
        <taxon>Metazoa</taxon>
        <taxon>Ecdysozoa</taxon>
        <taxon>Arthropoda</taxon>
        <taxon>Crustacea</taxon>
        <taxon>Multicrustacea</taxon>
        <taxon>Malacostraca</taxon>
        <taxon>Eumalacostraca</taxon>
        <taxon>Peracarida</taxon>
        <taxon>Isopoda</taxon>
        <taxon>Oniscidea</taxon>
        <taxon>Crinocheta</taxon>
        <taxon>Armadillidiidae</taxon>
        <taxon>Armadillidium</taxon>
    </lineage>
</organism>
<dbReference type="Pfam" id="PF00651">
    <property type="entry name" value="BTB"/>
    <property type="match status" value="1"/>
</dbReference>
<dbReference type="InterPro" id="IPR011333">
    <property type="entry name" value="SKP1/BTB/POZ_sf"/>
</dbReference>
<dbReference type="Gene3D" id="3.30.710.10">
    <property type="entry name" value="Potassium Channel Kv1.1, Chain A"/>
    <property type="match status" value="1"/>
</dbReference>
<keyword evidence="4" id="KW-0539">Nucleus</keyword>
<dbReference type="GO" id="GO:0007464">
    <property type="term" value="P:R3/R4 cell fate commitment"/>
    <property type="evidence" value="ECO:0007669"/>
    <property type="project" value="UniProtKB-ARBA"/>
</dbReference>
<dbReference type="GO" id="GO:0008406">
    <property type="term" value="P:gonad development"/>
    <property type="evidence" value="ECO:0007669"/>
    <property type="project" value="UniProtKB-ARBA"/>
</dbReference>
<proteinExistence type="predicted"/>
<keyword evidence="2" id="KW-0221">Differentiation</keyword>
<evidence type="ECO:0000313" key="8">
    <source>
        <dbReference type="EMBL" id="KAB7501119.1"/>
    </source>
</evidence>
<comment type="caution">
    <text evidence="8">The sequence shown here is derived from an EMBL/GenBank/DDBJ whole genome shotgun (WGS) entry which is preliminary data.</text>
</comment>
<dbReference type="OrthoDB" id="6365037at2759"/>
<evidence type="ECO:0000256" key="1">
    <source>
        <dbReference type="ARBA" id="ARBA00022473"/>
    </source>
</evidence>
<name>A0A5N5T4V3_9CRUS</name>
<dbReference type="Proteomes" id="UP000326759">
    <property type="component" value="Unassembled WGS sequence"/>
</dbReference>
<dbReference type="CDD" id="cd18315">
    <property type="entry name" value="BTB_POZ_BAB-like"/>
    <property type="match status" value="1"/>
</dbReference>
<dbReference type="GO" id="GO:0006357">
    <property type="term" value="P:regulation of transcription by RNA polymerase II"/>
    <property type="evidence" value="ECO:0007669"/>
    <property type="project" value="TreeGrafter"/>
</dbReference>
<feature type="compositionally biased region" description="Polar residues" evidence="6">
    <location>
        <begin position="363"/>
        <end position="381"/>
    </location>
</feature>
<evidence type="ECO:0000256" key="3">
    <source>
        <dbReference type="ARBA" id="ARBA00022902"/>
    </source>
</evidence>
<dbReference type="GO" id="GO:0048813">
    <property type="term" value="P:dendrite morphogenesis"/>
    <property type="evidence" value="ECO:0007669"/>
    <property type="project" value="UniProtKB-ARBA"/>
</dbReference>
<evidence type="ECO:0000256" key="6">
    <source>
        <dbReference type="SAM" id="MobiDB-lite"/>
    </source>
</evidence>
<keyword evidence="1" id="KW-0217">Developmental protein</keyword>
<feature type="region of interest" description="Disordered" evidence="6">
    <location>
        <begin position="216"/>
        <end position="239"/>
    </location>
</feature>
<sequence>MDGTVKKCLMRWHEYSDSVTDALQSLRHQEELLDVTLACEGKTVRAHKLVLAAGSQYFRRVFKEYPCEHPTIILDGISWKDLLNILQFMYCGLVFVDEKSACSLLNAAYTLDVVGLNYVTEALLENKTNATSEEYKQRPKVITKIKYKSDLSNYENSFSSDALKSSVCNNSNISISNIGSNKLQRSRGCDEATREVCNGFLYNRVEENKLCKEIPARSRSEDEDETPSQKSSREEKSESMDDILYRIGKMSSLVNGESGSPSLDTVSKSYEDFHSLDNETIHDEGSLDNGDADMGPAPLPLNHPAILASSKSALAAVSAAAAALAAAASNGGTVTNMNYAAYLAANSRSMMNNSSGGAGSHSPLHNTPSPTGMSFSSWMTQSNYNNNNASPSPSPPPFSGGLPPGFIHPPGMSQQDLQATLEQYQRKLAFHEPRPCPTCRRISLL</sequence>
<dbReference type="SMART" id="SM00225">
    <property type="entry name" value="BTB"/>
    <property type="match status" value="1"/>
</dbReference>
<feature type="domain" description="BTB" evidence="7">
    <location>
        <begin position="33"/>
        <end position="98"/>
    </location>
</feature>
<feature type="region of interest" description="Disordered" evidence="6">
    <location>
        <begin position="353"/>
        <end position="413"/>
    </location>
</feature>
<dbReference type="GO" id="GO:0045476">
    <property type="term" value="P:nurse cell apoptotic process"/>
    <property type="evidence" value="ECO:0007669"/>
    <property type="project" value="UniProtKB-ARBA"/>
</dbReference>
<dbReference type="GO" id="GO:0035167">
    <property type="term" value="P:larval lymph gland hemopoiesis"/>
    <property type="evidence" value="ECO:0007669"/>
    <property type="project" value="UniProtKB-ARBA"/>
</dbReference>
<dbReference type="GO" id="GO:0007526">
    <property type="term" value="P:larval somatic muscle development"/>
    <property type="evidence" value="ECO:0007669"/>
    <property type="project" value="UniProtKB-ARBA"/>
</dbReference>
<dbReference type="InterPro" id="IPR000210">
    <property type="entry name" value="BTB/POZ_dom"/>
</dbReference>
<dbReference type="GO" id="GO:0005634">
    <property type="term" value="C:nucleus"/>
    <property type="evidence" value="ECO:0007669"/>
    <property type="project" value="TreeGrafter"/>
</dbReference>
<evidence type="ECO:0000313" key="9">
    <source>
        <dbReference type="Proteomes" id="UP000326759"/>
    </source>
</evidence>
<comment type="function">
    <text evidence="5">Putative transcription factor required for axon growth and guidance in the central and peripheral nervous systems. Repels CNS axons away from the midline by promoting the expression of the midline repellent sli and its receptor robo.</text>
</comment>
<accession>A0A5N5T4V3</accession>
<dbReference type="GO" id="GO:0045467">
    <property type="term" value="P:R7 cell development"/>
    <property type="evidence" value="ECO:0007669"/>
    <property type="project" value="UniProtKB-ARBA"/>
</dbReference>
<dbReference type="InterPro" id="IPR051095">
    <property type="entry name" value="Dros_DevTransReg"/>
</dbReference>
<evidence type="ECO:0000256" key="4">
    <source>
        <dbReference type="ARBA" id="ARBA00023242"/>
    </source>
</evidence>
<dbReference type="GO" id="GO:0016199">
    <property type="term" value="P:axon midline choice point recognition"/>
    <property type="evidence" value="ECO:0007669"/>
    <property type="project" value="UniProtKB-ARBA"/>
</dbReference>
<evidence type="ECO:0000259" key="7">
    <source>
        <dbReference type="PROSITE" id="PS50097"/>
    </source>
</evidence>
<keyword evidence="3" id="KW-0524">Neurogenesis</keyword>
<evidence type="ECO:0000256" key="2">
    <source>
        <dbReference type="ARBA" id="ARBA00022782"/>
    </source>
</evidence>
<reference evidence="8 9" key="1">
    <citation type="journal article" date="2019" name="PLoS Biol.">
        <title>Sex chromosomes control vertical transmission of feminizing Wolbachia symbionts in an isopod.</title>
        <authorList>
            <person name="Becking T."/>
            <person name="Chebbi M.A."/>
            <person name="Giraud I."/>
            <person name="Moumen B."/>
            <person name="Laverre T."/>
            <person name="Caubet Y."/>
            <person name="Peccoud J."/>
            <person name="Gilbert C."/>
            <person name="Cordaux R."/>
        </authorList>
    </citation>
    <scope>NUCLEOTIDE SEQUENCE [LARGE SCALE GENOMIC DNA]</scope>
    <source>
        <strain evidence="8">ANa2</strain>
        <tissue evidence="8">Whole body excluding digestive tract and cuticle</tissue>
    </source>
</reference>
<dbReference type="PANTHER" id="PTHR23110">
    <property type="entry name" value="BTB DOMAIN TRANSCRIPTION FACTOR"/>
    <property type="match status" value="1"/>
</dbReference>
<feature type="compositionally biased region" description="Low complexity" evidence="6">
    <location>
        <begin position="382"/>
        <end position="391"/>
    </location>
</feature>
<dbReference type="AlphaFoldDB" id="A0A5N5T4V3"/>
<dbReference type="EMBL" id="SEYY01011670">
    <property type="protein sequence ID" value="KAB7501119.1"/>
    <property type="molecule type" value="Genomic_DNA"/>
</dbReference>
<gene>
    <name evidence="8" type="primary">br_8</name>
    <name evidence="8" type="ORF">Anas_03354</name>
</gene>
<protein>
    <submittedName>
        <fullName evidence="8">Broad-complex core protein</fullName>
    </submittedName>
</protein>
<dbReference type="SUPFAM" id="SSF54695">
    <property type="entry name" value="POZ domain"/>
    <property type="match status" value="1"/>
</dbReference>